<proteinExistence type="predicted"/>
<keyword evidence="1" id="KW-0472">Membrane</keyword>
<dbReference type="Pfam" id="PF15471">
    <property type="entry name" value="TMEM171"/>
    <property type="match status" value="1"/>
</dbReference>
<dbReference type="AlphaFoldDB" id="A0A8V0YCS6"/>
<evidence type="ECO:0000313" key="2">
    <source>
        <dbReference type="Ensembl" id="ENSGALP00010016731.1"/>
    </source>
</evidence>
<dbReference type="GeneTree" id="ENSGT00390000017024"/>
<name>A0A8V0YCS6_CHICK</name>
<reference evidence="2" key="2">
    <citation type="submission" date="2025-08" db="UniProtKB">
        <authorList>
            <consortium name="Ensembl"/>
        </authorList>
    </citation>
    <scope>IDENTIFICATION</scope>
    <source>
        <strain evidence="2">broiler</strain>
    </source>
</reference>
<feature type="transmembrane region" description="Helical" evidence="1">
    <location>
        <begin position="23"/>
        <end position="45"/>
    </location>
</feature>
<dbReference type="Proteomes" id="UP000000539">
    <property type="component" value="Chromosome Z"/>
</dbReference>
<dbReference type="Ensembl" id="ENSGALT00010028972.1">
    <property type="protein sequence ID" value="ENSGALP00010016731.1"/>
    <property type="gene ID" value="ENSGALG00010012087.1"/>
</dbReference>
<sequence>MYSVTVPVPVGEANNGQHKKATFFLFLFGAILLCGGFLLSVFTLQSCPFETFSDCSGVLKASGPVLGVTGLLCILIARSRARLYISQRQLQNEQICSLFFCRGNCQFAQFLIFGFLFLTSGMLISILGIWVPGCSPGWPNIQLNQTSSSDGDLQGCGFLSFQILGPLIVLTGLCFFVIAHVKKKQNLNLNEESLENEERPQSPESFQVTLGDAVLMFPPPPPPYFADPLSPAVTHCLMSSGLPASRNPPPYHSVFSDREQFADDERTVAARDDETIYTISGCSSPLGISPVRFFSSEPPPDYEEKASVESFGEQSCSELVLEHSRLKALLLVAEKQSKRRQGEEAFVGAKLKKRINKKISSHARVKPFRKQWW</sequence>
<reference evidence="2" key="1">
    <citation type="submission" date="2020-11" db="EMBL/GenBank/DDBJ databases">
        <title>Gallus gallus (Chicken) genome, bGalGal1, GRCg7b, maternal haplotype autosomes + Z &amp; W.</title>
        <authorList>
            <person name="Warren W."/>
            <person name="Formenti G."/>
            <person name="Fedrigo O."/>
            <person name="Haase B."/>
            <person name="Mountcastle J."/>
            <person name="Balacco J."/>
            <person name="Tracey A."/>
            <person name="Schneider V."/>
            <person name="Okimoto R."/>
            <person name="Cheng H."/>
            <person name="Hawken R."/>
            <person name="Howe K."/>
            <person name="Jarvis E.D."/>
        </authorList>
    </citation>
    <scope>NUCLEOTIDE SEQUENCE [LARGE SCALE GENOMIC DNA]</scope>
    <source>
        <strain evidence="2">Broiler</strain>
    </source>
</reference>
<feature type="transmembrane region" description="Helical" evidence="1">
    <location>
        <begin position="110"/>
        <end position="131"/>
    </location>
</feature>
<keyword evidence="1" id="KW-0812">Transmembrane</keyword>
<feature type="transmembrane region" description="Helical" evidence="1">
    <location>
        <begin position="57"/>
        <end position="77"/>
    </location>
</feature>
<accession>A0A8V0YCS6</accession>
<evidence type="ECO:0000256" key="1">
    <source>
        <dbReference type="SAM" id="Phobius"/>
    </source>
</evidence>
<organism evidence="2 3">
    <name type="scientific">Gallus gallus</name>
    <name type="common">Chicken</name>
    <dbReference type="NCBI Taxonomy" id="9031"/>
    <lineage>
        <taxon>Eukaryota</taxon>
        <taxon>Metazoa</taxon>
        <taxon>Chordata</taxon>
        <taxon>Craniata</taxon>
        <taxon>Vertebrata</taxon>
        <taxon>Euteleostomi</taxon>
        <taxon>Archelosauria</taxon>
        <taxon>Archosauria</taxon>
        <taxon>Dinosauria</taxon>
        <taxon>Saurischia</taxon>
        <taxon>Theropoda</taxon>
        <taxon>Coelurosauria</taxon>
        <taxon>Aves</taxon>
        <taxon>Neognathae</taxon>
        <taxon>Galloanserae</taxon>
        <taxon>Galliformes</taxon>
        <taxon>Phasianidae</taxon>
        <taxon>Phasianinae</taxon>
        <taxon>Gallus</taxon>
    </lineage>
</organism>
<keyword evidence="3" id="KW-1185">Reference proteome</keyword>
<protein>
    <submittedName>
        <fullName evidence="2">Transmembrane protein 171</fullName>
    </submittedName>
</protein>
<dbReference type="InterPro" id="IPR029173">
    <property type="entry name" value="TMEM171"/>
</dbReference>
<dbReference type="PANTHER" id="PTHR31617">
    <property type="entry name" value="TRANSMEMBRANE PROTEIN 171"/>
    <property type="match status" value="1"/>
</dbReference>
<evidence type="ECO:0000313" key="3">
    <source>
        <dbReference type="Proteomes" id="UP000000539"/>
    </source>
</evidence>
<gene>
    <name evidence="2" type="primary">TMEM171</name>
</gene>
<dbReference type="PANTHER" id="PTHR31617:SF0">
    <property type="entry name" value="TRANSMEMBRANE PROTEIN 171"/>
    <property type="match status" value="1"/>
</dbReference>
<keyword evidence="1" id="KW-1133">Transmembrane helix</keyword>
<reference evidence="2" key="3">
    <citation type="submission" date="2025-09" db="UniProtKB">
        <authorList>
            <consortium name="Ensembl"/>
        </authorList>
    </citation>
    <scope>IDENTIFICATION</scope>
    <source>
        <strain evidence="2">broiler</strain>
    </source>
</reference>
<dbReference type="OrthoDB" id="9940935at2759"/>
<feature type="transmembrane region" description="Helical" evidence="1">
    <location>
        <begin position="158"/>
        <end position="179"/>
    </location>
</feature>